<organism evidence="3 4">
    <name type="scientific">Paenibacillus planticolens</name>
    <dbReference type="NCBI Taxonomy" id="2654976"/>
    <lineage>
        <taxon>Bacteria</taxon>
        <taxon>Bacillati</taxon>
        <taxon>Bacillota</taxon>
        <taxon>Bacilli</taxon>
        <taxon>Bacillales</taxon>
        <taxon>Paenibacillaceae</taxon>
        <taxon>Paenibacillus</taxon>
    </lineage>
</organism>
<sequence>MYRRRKGELHVSQRPMRVVIVTPGAFPIPSGKSSSVEQVVEKTAEKLVKFMPVYVLGRRTAYQPKSEVRGGCRYIRVPYRGSRSYISAVSQQIAKLKPGIIQVENRPHFVHILRKRYPRSMISLVLHSKIFISKPYISKKFLRACLAAADVVIVNSDYMKQAVQEKAPSAAHKIVTQHLGVDVSKFTSRWSPEGSESRIKKLQELGYENRKIILYVGRLIPRKGVHHLMKAMKTVIEKEPDAVLILVGGAFYGSKRLTEYVKSLYREGSKMPQNVKFIPYMSHADIPKWFQLADVVVVPSGEGEAFGLVNIEAMASGVPVVATNSGGIGEVIKSGTVGYLVDLDKVESDLPRYLLRLLADGELRRAMGEQGIQRTQQLFTWDKAAEQRHDLYKDKLGR</sequence>
<dbReference type="SUPFAM" id="SSF53756">
    <property type="entry name" value="UDP-Glycosyltransferase/glycogen phosphorylase"/>
    <property type="match status" value="1"/>
</dbReference>
<name>A0ABX1ZW62_9BACL</name>
<dbReference type="Gene3D" id="3.40.50.2000">
    <property type="entry name" value="Glycogen Phosphorylase B"/>
    <property type="match status" value="2"/>
</dbReference>
<feature type="domain" description="Glycosyl transferase family 1" evidence="1">
    <location>
        <begin position="206"/>
        <end position="373"/>
    </location>
</feature>
<dbReference type="InterPro" id="IPR001296">
    <property type="entry name" value="Glyco_trans_1"/>
</dbReference>
<proteinExistence type="predicted"/>
<protein>
    <submittedName>
        <fullName evidence="3">Glycosyltransferase</fullName>
    </submittedName>
</protein>
<feature type="domain" description="Glycosyltransferase subfamily 4-like N-terminal" evidence="2">
    <location>
        <begin position="36"/>
        <end position="184"/>
    </location>
</feature>
<gene>
    <name evidence="3" type="ORF">GC097_30350</name>
</gene>
<dbReference type="CDD" id="cd03801">
    <property type="entry name" value="GT4_PimA-like"/>
    <property type="match status" value="1"/>
</dbReference>
<dbReference type="EMBL" id="WHNZ01000079">
    <property type="protein sequence ID" value="NOV04285.1"/>
    <property type="molecule type" value="Genomic_DNA"/>
</dbReference>
<dbReference type="Pfam" id="PF13439">
    <property type="entry name" value="Glyco_transf_4"/>
    <property type="match status" value="1"/>
</dbReference>
<evidence type="ECO:0000313" key="4">
    <source>
        <dbReference type="Proteomes" id="UP000618579"/>
    </source>
</evidence>
<accession>A0ABX1ZW62</accession>
<keyword evidence="4" id="KW-1185">Reference proteome</keyword>
<dbReference type="PANTHER" id="PTHR45947:SF3">
    <property type="entry name" value="SULFOQUINOVOSYL TRANSFERASE SQD2"/>
    <property type="match status" value="1"/>
</dbReference>
<reference evidence="3 4" key="1">
    <citation type="submission" date="2019-10" db="EMBL/GenBank/DDBJ databases">
        <title>Description of Paenibacillus pedi sp. nov.</title>
        <authorList>
            <person name="Carlier A."/>
            <person name="Qi S."/>
        </authorList>
    </citation>
    <scope>NUCLEOTIDE SEQUENCE [LARGE SCALE GENOMIC DNA]</scope>
    <source>
        <strain evidence="3 4">LMG 31457</strain>
    </source>
</reference>
<dbReference type="InterPro" id="IPR028098">
    <property type="entry name" value="Glyco_trans_4-like_N"/>
</dbReference>
<dbReference type="InterPro" id="IPR050194">
    <property type="entry name" value="Glycosyltransferase_grp1"/>
</dbReference>
<evidence type="ECO:0000259" key="1">
    <source>
        <dbReference type="Pfam" id="PF00534"/>
    </source>
</evidence>
<dbReference type="Proteomes" id="UP000618579">
    <property type="component" value="Unassembled WGS sequence"/>
</dbReference>
<comment type="caution">
    <text evidence="3">The sequence shown here is derived from an EMBL/GenBank/DDBJ whole genome shotgun (WGS) entry which is preliminary data.</text>
</comment>
<dbReference type="Pfam" id="PF00534">
    <property type="entry name" value="Glycos_transf_1"/>
    <property type="match status" value="1"/>
</dbReference>
<evidence type="ECO:0000313" key="3">
    <source>
        <dbReference type="EMBL" id="NOV04285.1"/>
    </source>
</evidence>
<evidence type="ECO:0000259" key="2">
    <source>
        <dbReference type="Pfam" id="PF13439"/>
    </source>
</evidence>
<dbReference type="PANTHER" id="PTHR45947">
    <property type="entry name" value="SULFOQUINOVOSYL TRANSFERASE SQD2"/>
    <property type="match status" value="1"/>
</dbReference>